<keyword evidence="17" id="KW-1185">Reference proteome</keyword>
<dbReference type="PROSITE" id="PS50885">
    <property type="entry name" value="HAMP"/>
    <property type="match status" value="2"/>
</dbReference>
<dbReference type="SMART" id="SM00283">
    <property type="entry name" value="MA"/>
    <property type="match status" value="1"/>
</dbReference>
<dbReference type="Pfam" id="PF13188">
    <property type="entry name" value="PAS_8"/>
    <property type="match status" value="1"/>
</dbReference>
<dbReference type="EMBL" id="FOUO01000002">
    <property type="protein sequence ID" value="SFM30327.1"/>
    <property type="molecule type" value="Genomic_DNA"/>
</dbReference>
<feature type="compositionally biased region" description="Polar residues" evidence="12">
    <location>
        <begin position="512"/>
        <end position="540"/>
    </location>
</feature>
<keyword evidence="5 13" id="KW-0812">Transmembrane</keyword>
<dbReference type="Pfam" id="PF00672">
    <property type="entry name" value="HAMP"/>
    <property type="match status" value="1"/>
</dbReference>
<feature type="coiled-coil region" evidence="11">
    <location>
        <begin position="706"/>
        <end position="737"/>
    </location>
</feature>
<feature type="region of interest" description="Disordered" evidence="12">
    <location>
        <begin position="511"/>
        <end position="540"/>
    </location>
</feature>
<dbReference type="InterPro" id="IPR004089">
    <property type="entry name" value="MCPsignal_dom"/>
</dbReference>
<keyword evidence="2" id="KW-1003">Cell membrane</keyword>
<dbReference type="Pfam" id="PF02203">
    <property type="entry name" value="TarH"/>
    <property type="match status" value="1"/>
</dbReference>
<keyword evidence="8 10" id="KW-0807">Transducer</keyword>
<dbReference type="SUPFAM" id="SSF158472">
    <property type="entry name" value="HAMP domain-like"/>
    <property type="match status" value="1"/>
</dbReference>
<evidence type="ECO:0000256" key="8">
    <source>
        <dbReference type="ARBA" id="ARBA00023224"/>
    </source>
</evidence>
<dbReference type="Gene3D" id="3.30.450.20">
    <property type="entry name" value="PAS domain"/>
    <property type="match status" value="1"/>
</dbReference>
<dbReference type="InterPro" id="IPR000014">
    <property type="entry name" value="PAS"/>
</dbReference>
<proteinExistence type="inferred from homology"/>
<feature type="region of interest" description="Disordered" evidence="12">
    <location>
        <begin position="746"/>
        <end position="795"/>
    </location>
</feature>
<dbReference type="PROSITE" id="PS50111">
    <property type="entry name" value="CHEMOTAXIS_TRANSDUC_2"/>
    <property type="match status" value="1"/>
</dbReference>
<evidence type="ECO:0000256" key="2">
    <source>
        <dbReference type="ARBA" id="ARBA00022475"/>
    </source>
</evidence>
<feature type="compositionally biased region" description="Acidic residues" evidence="12">
    <location>
        <begin position="786"/>
        <end position="795"/>
    </location>
</feature>
<dbReference type="CDD" id="cd19411">
    <property type="entry name" value="MCP2201-like_sensor"/>
    <property type="match status" value="1"/>
</dbReference>
<organism evidence="16 17">
    <name type="scientific">Ectothiorhodospira mobilis</name>
    <dbReference type="NCBI Taxonomy" id="195064"/>
    <lineage>
        <taxon>Bacteria</taxon>
        <taxon>Pseudomonadati</taxon>
        <taxon>Pseudomonadota</taxon>
        <taxon>Gammaproteobacteria</taxon>
        <taxon>Chromatiales</taxon>
        <taxon>Ectothiorhodospiraceae</taxon>
        <taxon>Ectothiorhodospira</taxon>
    </lineage>
</organism>
<keyword evidence="4" id="KW-0145">Chemotaxis</keyword>
<protein>
    <submittedName>
        <fullName evidence="16">Methyl-accepting chemotaxis sensory transducer with TarH sensor</fullName>
    </submittedName>
</protein>
<dbReference type="InterPro" id="IPR051310">
    <property type="entry name" value="MCP_chemotaxis"/>
</dbReference>
<sequence>MFKNISVKARLIFVIALLSILLVIIGAMGLTGMQGANEGLRTVYQDRLIPSQQIADINNLMQANIIELNLAAMHDPRLEESRLHDHPITLHTDEIRRNIARISEIWSAYMDTYLTPEERRLAERFTELRAQFVREGLVATSNLYEAGEFAEANMRMVEVTNPAYDAAVEVVRELLDLQQEVGRSEFQQAVEAYNGTRNLTVILIAAGVLIATVIGFLLIRAIVGPLNRAVGYFNRIAEGKLDNEIQVTRHDEIGKVLSNLADMQSKLNADITETRRVAAENLRIRFALDNVSSSVLVADPETRIIYTNQALTTMFRRAGDGIRRELPGFQGDRLEGSRIDVFQDKLGEARQRMENSRSGYQGEIVIGGHTFRLIANPIVNQEGEHLGTVMEWNDRTAEVQVERQVTALVEGAVKGDFTRRVATEELDGFFKRLGEGVNTLMEKTATGLGEVANVLNAVAEGDLTQRVTGEYEGTFGELKRDTNNTAERLKELIGQIQESVDAINTAAKEIASGNTDLSQRTEEQASSLEETASSMEELTSTVKQNADNARQANQLSDTAQEVASQGGAKAKEAMEAMKAITESSEKISDIITVIDGIAFQTNILALNAAVEAARAGEQGRGFAVVAGEVRNLAQRSASAAKEIKTLINESSETIESGSQQVMEAGGKMEEIVDQVKRVSDLIAEIAAASDEQSSGIEQVNSAVTQMDEVTQQNASLVEEAAAAAESLEEQSQGLARAVSVFRVDDAGRQPGLPAPSGGQRATPRGRAAPARGSEHPGRSGAKALEAPEDGEWESF</sequence>
<dbReference type="CDD" id="cd11386">
    <property type="entry name" value="MCP_signal"/>
    <property type="match status" value="1"/>
</dbReference>
<evidence type="ECO:0000259" key="14">
    <source>
        <dbReference type="PROSITE" id="PS50111"/>
    </source>
</evidence>
<dbReference type="SMART" id="SM00304">
    <property type="entry name" value="HAMP"/>
    <property type="match status" value="3"/>
</dbReference>
<feature type="domain" description="HAMP" evidence="15">
    <location>
        <begin position="220"/>
        <end position="272"/>
    </location>
</feature>
<feature type="domain" description="Methyl-accepting transducer" evidence="14">
    <location>
        <begin position="499"/>
        <end position="728"/>
    </location>
</feature>
<evidence type="ECO:0000256" key="6">
    <source>
        <dbReference type="ARBA" id="ARBA00022989"/>
    </source>
</evidence>
<dbReference type="Gene3D" id="1.10.287.950">
    <property type="entry name" value="Methyl-accepting chemotaxis protein"/>
    <property type="match status" value="1"/>
</dbReference>
<dbReference type="GO" id="GO:0005886">
    <property type="term" value="C:plasma membrane"/>
    <property type="evidence" value="ECO:0007669"/>
    <property type="project" value="UniProtKB-SubCell"/>
</dbReference>
<dbReference type="CDD" id="cd06225">
    <property type="entry name" value="HAMP"/>
    <property type="match status" value="1"/>
</dbReference>
<dbReference type="FunFam" id="1.10.287.950:FF:000001">
    <property type="entry name" value="Methyl-accepting chemotaxis sensory transducer"/>
    <property type="match status" value="1"/>
</dbReference>
<feature type="transmembrane region" description="Helical" evidence="13">
    <location>
        <begin position="201"/>
        <end position="223"/>
    </location>
</feature>
<dbReference type="AlphaFoldDB" id="A0A1I4PRC5"/>
<comment type="subcellular location">
    <subcellularLocation>
        <location evidence="1">Cell membrane</location>
        <topology evidence="1">Multi-pass membrane protein</topology>
    </subcellularLocation>
</comment>
<dbReference type="Proteomes" id="UP000199556">
    <property type="component" value="Unassembled WGS sequence"/>
</dbReference>
<evidence type="ECO:0000256" key="9">
    <source>
        <dbReference type="ARBA" id="ARBA00029447"/>
    </source>
</evidence>
<keyword evidence="3" id="KW-0488">Methylation</keyword>
<evidence type="ECO:0000256" key="10">
    <source>
        <dbReference type="PROSITE-ProRule" id="PRU00284"/>
    </source>
</evidence>
<feature type="domain" description="HAMP" evidence="15">
    <location>
        <begin position="442"/>
        <end position="494"/>
    </location>
</feature>
<keyword evidence="6 13" id="KW-1133">Transmembrane helix</keyword>
<dbReference type="GO" id="GO:0007165">
    <property type="term" value="P:signal transduction"/>
    <property type="evidence" value="ECO:0007669"/>
    <property type="project" value="UniProtKB-KW"/>
</dbReference>
<evidence type="ECO:0000256" key="1">
    <source>
        <dbReference type="ARBA" id="ARBA00004651"/>
    </source>
</evidence>
<dbReference type="Gene3D" id="6.10.340.10">
    <property type="match status" value="1"/>
</dbReference>
<evidence type="ECO:0000256" key="4">
    <source>
        <dbReference type="ARBA" id="ARBA00022500"/>
    </source>
</evidence>
<evidence type="ECO:0000313" key="16">
    <source>
        <dbReference type="EMBL" id="SFM30327.1"/>
    </source>
</evidence>
<dbReference type="SUPFAM" id="SSF58104">
    <property type="entry name" value="Methyl-accepting chemotaxis protein (MCP) signaling domain"/>
    <property type="match status" value="1"/>
</dbReference>
<accession>A0A1I4PRC5</accession>
<feature type="compositionally biased region" description="Low complexity" evidence="12">
    <location>
        <begin position="757"/>
        <end position="771"/>
    </location>
</feature>
<dbReference type="RefSeq" id="WP_143096330.1">
    <property type="nucleotide sequence ID" value="NZ_FOUO01000002.1"/>
</dbReference>
<dbReference type="OrthoDB" id="9781845at2"/>
<dbReference type="Pfam" id="PF00015">
    <property type="entry name" value="MCPsignal"/>
    <property type="match status" value="1"/>
</dbReference>
<dbReference type="PANTHER" id="PTHR43531">
    <property type="entry name" value="PROTEIN ICFG"/>
    <property type="match status" value="1"/>
</dbReference>
<dbReference type="InterPro" id="IPR035965">
    <property type="entry name" value="PAS-like_dom_sf"/>
</dbReference>
<dbReference type="STRING" id="195064.SAMN05421721_102171"/>
<feature type="transmembrane region" description="Helical" evidence="13">
    <location>
        <begin position="12"/>
        <end position="31"/>
    </location>
</feature>
<dbReference type="InterPro" id="IPR003660">
    <property type="entry name" value="HAMP_dom"/>
</dbReference>
<evidence type="ECO:0000259" key="15">
    <source>
        <dbReference type="PROSITE" id="PS50885"/>
    </source>
</evidence>
<evidence type="ECO:0000256" key="5">
    <source>
        <dbReference type="ARBA" id="ARBA00022692"/>
    </source>
</evidence>
<dbReference type="SUPFAM" id="SSF55785">
    <property type="entry name" value="PYP-like sensor domain (PAS domain)"/>
    <property type="match status" value="1"/>
</dbReference>
<keyword evidence="11" id="KW-0175">Coiled coil</keyword>
<reference evidence="16 17" key="1">
    <citation type="submission" date="2016-10" db="EMBL/GenBank/DDBJ databases">
        <authorList>
            <person name="de Groot N.N."/>
        </authorList>
    </citation>
    <scope>NUCLEOTIDE SEQUENCE [LARGE SCALE GENOMIC DNA]</scope>
    <source>
        <strain evidence="16 17">DSM 4180</strain>
    </source>
</reference>
<dbReference type="InterPro" id="IPR047347">
    <property type="entry name" value="YvaQ-like_sensor"/>
</dbReference>
<gene>
    <name evidence="16" type="ORF">SAMN05421721_102171</name>
</gene>
<dbReference type="InterPro" id="IPR003122">
    <property type="entry name" value="Tar_rcpt_lig-bd"/>
</dbReference>
<evidence type="ECO:0000256" key="13">
    <source>
        <dbReference type="SAM" id="Phobius"/>
    </source>
</evidence>
<dbReference type="GO" id="GO:0006935">
    <property type="term" value="P:chemotaxis"/>
    <property type="evidence" value="ECO:0007669"/>
    <property type="project" value="UniProtKB-KW"/>
</dbReference>
<dbReference type="PANTHER" id="PTHR43531:SF14">
    <property type="entry name" value="METHYL-ACCEPTING CHEMOTAXIS PROTEIN I-RELATED"/>
    <property type="match status" value="1"/>
</dbReference>
<evidence type="ECO:0000313" key="17">
    <source>
        <dbReference type="Proteomes" id="UP000199556"/>
    </source>
</evidence>
<evidence type="ECO:0000256" key="11">
    <source>
        <dbReference type="SAM" id="Coils"/>
    </source>
</evidence>
<dbReference type="Pfam" id="PF18947">
    <property type="entry name" value="HAMP_2"/>
    <property type="match status" value="1"/>
</dbReference>
<name>A0A1I4PRC5_ECTMO</name>
<dbReference type="GO" id="GO:0004888">
    <property type="term" value="F:transmembrane signaling receptor activity"/>
    <property type="evidence" value="ECO:0007669"/>
    <property type="project" value="TreeGrafter"/>
</dbReference>
<evidence type="ECO:0000256" key="12">
    <source>
        <dbReference type="SAM" id="MobiDB-lite"/>
    </source>
</evidence>
<keyword evidence="7 13" id="KW-0472">Membrane</keyword>
<evidence type="ECO:0000256" key="7">
    <source>
        <dbReference type="ARBA" id="ARBA00023136"/>
    </source>
</evidence>
<evidence type="ECO:0000256" key="3">
    <source>
        <dbReference type="ARBA" id="ARBA00022481"/>
    </source>
</evidence>
<comment type="similarity">
    <text evidence="9">Belongs to the methyl-accepting chemotaxis (MCP) protein family.</text>
</comment>